<evidence type="ECO:0000313" key="4">
    <source>
        <dbReference type="Proteomes" id="UP000043764"/>
    </source>
</evidence>
<proteinExistence type="predicted"/>
<evidence type="ECO:0000313" key="3">
    <source>
        <dbReference type="EMBL" id="CRL12989.1"/>
    </source>
</evidence>
<keyword evidence="1" id="KW-0732">Signal</keyword>
<name>A0A0H5DD19_9RHOB</name>
<sequence>MISIVSAQPMWRAMRAAAIAAAALSPSAGITGGTTPSPDGASVYFVSPKDGDIVSSPVTVVFGLRGMGVAPAGTEKENTGHHHLLIDRPPLGEGEDGADELAYGLPSDENHLHFGGGQTETTLELAPGEHTLQLVLGDAGHVPHARPIMSDVITIRVE</sequence>
<dbReference type="EMBL" id="CVRL01000046">
    <property type="protein sequence ID" value="CRL12989.1"/>
    <property type="molecule type" value="Genomic_DNA"/>
</dbReference>
<dbReference type="RefSeq" id="WP_242656122.1">
    <property type="nucleotide sequence ID" value="NZ_CANLNU010000003.1"/>
</dbReference>
<reference evidence="3 4" key="1">
    <citation type="submission" date="2015-05" db="EMBL/GenBank/DDBJ databases">
        <authorList>
            <person name="Rodrigo-Torres Lidia"/>
            <person name="Arahal R.David."/>
        </authorList>
    </citation>
    <scope>NUCLEOTIDE SEQUENCE [LARGE SCALE GENOMIC DNA]</scope>
    <source>
        <strain evidence="3 4">CECT 7321</strain>
    </source>
</reference>
<dbReference type="AlphaFoldDB" id="A0A0H5DD19"/>
<feature type="domain" description="DUF4399" evidence="2">
    <location>
        <begin position="60"/>
        <end position="158"/>
    </location>
</feature>
<organism evidence="3 4">
    <name type="scientific">Phaeobacter italicus</name>
    <dbReference type="NCBI Taxonomy" id="481446"/>
    <lineage>
        <taxon>Bacteria</taxon>
        <taxon>Pseudomonadati</taxon>
        <taxon>Pseudomonadota</taxon>
        <taxon>Alphaproteobacteria</taxon>
        <taxon>Rhodobacterales</taxon>
        <taxon>Roseobacteraceae</taxon>
        <taxon>Phaeobacter</taxon>
    </lineage>
</organism>
<keyword evidence="4" id="KW-1185">Reference proteome</keyword>
<gene>
    <name evidence="3" type="ORF">NIT7321_03874</name>
</gene>
<evidence type="ECO:0000259" key="2">
    <source>
        <dbReference type="Pfam" id="PF14347"/>
    </source>
</evidence>
<protein>
    <recommendedName>
        <fullName evidence="2">DUF4399 domain-containing protein</fullName>
    </recommendedName>
</protein>
<dbReference type="Proteomes" id="UP000043764">
    <property type="component" value="Unassembled WGS sequence"/>
</dbReference>
<dbReference type="STRING" id="481446.NIT7645_02218"/>
<dbReference type="InterPro" id="IPR025512">
    <property type="entry name" value="DUF4399"/>
</dbReference>
<dbReference type="Pfam" id="PF14347">
    <property type="entry name" value="DUF4399"/>
    <property type="match status" value="1"/>
</dbReference>
<accession>A0A0H5DD19</accession>
<feature type="signal peptide" evidence="1">
    <location>
        <begin position="1"/>
        <end position="28"/>
    </location>
</feature>
<feature type="chain" id="PRO_5009773457" description="DUF4399 domain-containing protein" evidence="1">
    <location>
        <begin position="29"/>
        <end position="158"/>
    </location>
</feature>
<evidence type="ECO:0000256" key="1">
    <source>
        <dbReference type="SAM" id="SignalP"/>
    </source>
</evidence>